<dbReference type="EMBL" id="CP136962">
    <property type="protein sequence ID" value="WOS98802.1"/>
    <property type="molecule type" value="Genomic_DNA"/>
</dbReference>
<dbReference type="Gene3D" id="3.90.1720.10">
    <property type="entry name" value="endopeptidase domain like (from Nostoc punctiforme)"/>
    <property type="match status" value="1"/>
</dbReference>
<gene>
    <name evidence="1" type="ORF">CYJ98_003860</name>
</gene>
<accession>A0A9X7I366</accession>
<sequence length="352" mass="40309">MSKSKLMIVFKDSLAGTPEKLRYRVYINSVQIGEGEVGKNRDIASYQITWHENRLVIDEERVIVPKQQPKESVIVPKQPEDKQSYDYVEVKVVAANGSEKTIGRHKHLRPTNTTVTLVSPWVRIPLAGGGMFEGDFFEVEYNIKRKDHNLFAKVIIKDIPRKIVLTALKYRGSKKWEFDTEKTSTRKLKKNDSRHAGLFMGKPTAKEIIVTEEFKYPNPSNKCSTFVYDVLQEVGINIPWLSHGWIPEDSPPLAGEWGDNKLTFLDNDWFLLRNNPLPGDIGSFDVKRDYGKKWSDASGHVGFILTDGVCISAGHYKVEVNDAGFRMKNGTALQNDFDFKTFRRYKHKVIKK</sequence>
<dbReference type="AlphaFoldDB" id="A0A9X7I366"/>
<keyword evidence="2" id="KW-1185">Reference proteome</keyword>
<evidence type="ECO:0000313" key="1">
    <source>
        <dbReference type="EMBL" id="WOS98802.1"/>
    </source>
</evidence>
<name>A0A9X7I366_NEIPE</name>
<proteinExistence type="predicted"/>
<evidence type="ECO:0000313" key="2">
    <source>
        <dbReference type="Proteomes" id="UP000234781"/>
    </source>
</evidence>
<protein>
    <submittedName>
        <fullName evidence="1">CHAP domain-containing protein</fullName>
    </submittedName>
</protein>
<dbReference type="Proteomes" id="UP000234781">
    <property type="component" value="Chromosome"/>
</dbReference>
<reference evidence="2" key="1">
    <citation type="submission" date="2017-12" db="EMBL/GenBank/DDBJ databases">
        <title>Phylogenetic diversity of female urinary microbiome.</title>
        <authorList>
            <person name="Thomas-White K."/>
            <person name="Wolfe A.J."/>
        </authorList>
    </citation>
    <scope>NUCLEOTIDE SEQUENCE [LARGE SCALE GENOMIC DNA]</scope>
    <source>
        <strain evidence="2">UMB0023</strain>
    </source>
</reference>
<dbReference type="RefSeq" id="WP_101756408.1">
    <property type="nucleotide sequence ID" value="NZ_CP136962.1"/>
</dbReference>
<organism evidence="1 2">
    <name type="scientific">Neisseria perflava</name>
    <dbReference type="NCBI Taxonomy" id="33053"/>
    <lineage>
        <taxon>Bacteria</taxon>
        <taxon>Pseudomonadati</taxon>
        <taxon>Pseudomonadota</taxon>
        <taxon>Betaproteobacteria</taxon>
        <taxon>Neisseriales</taxon>
        <taxon>Neisseriaceae</taxon>
        <taxon>Neisseria</taxon>
    </lineage>
</organism>